<keyword evidence="2" id="KW-0812">Transmembrane</keyword>
<accession>A0ABQ9HNL6</accession>
<feature type="compositionally biased region" description="Low complexity" evidence="1">
    <location>
        <begin position="891"/>
        <end position="905"/>
    </location>
</feature>
<evidence type="ECO:0000256" key="2">
    <source>
        <dbReference type="SAM" id="Phobius"/>
    </source>
</evidence>
<keyword evidence="4" id="KW-1185">Reference proteome</keyword>
<evidence type="ECO:0000256" key="1">
    <source>
        <dbReference type="SAM" id="MobiDB-lite"/>
    </source>
</evidence>
<reference evidence="3 4" key="1">
    <citation type="submission" date="2023-02" db="EMBL/GenBank/DDBJ databases">
        <title>LHISI_Scaffold_Assembly.</title>
        <authorList>
            <person name="Stuart O.P."/>
            <person name="Cleave R."/>
            <person name="Magrath M.J.L."/>
            <person name="Mikheyev A.S."/>
        </authorList>
    </citation>
    <scope>NUCLEOTIDE SEQUENCE [LARGE SCALE GENOMIC DNA]</scope>
    <source>
        <strain evidence="3">Daus_M_001</strain>
        <tissue evidence="3">Leg muscle</tissue>
    </source>
</reference>
<proteinExistence type="predicted"/>
<sequence>MRMSRRGGLSSAFKTSSVAKNGLFKALGLEIYAAETYGYTRGPHTQPSYGLSTNNIIASTLCNPIGIAQRREHCTPVQSLVLSGDVELDRSNSVALIAPALSENPTTSHSSSVVVQLDRVCDWTVDVMSKIVSGNPSACDSCRIMLVLPDLEKVAAALQYVLRHEVEKPVDRWKWKPSIPNLLPPRTSNSNLGTLSEQTLYVTSSGVTLGRQSMNKHQRFNYRNDTYRFAQTRGQETLKRLSSCVVWRGRSRWRRSQMAAPYGAPEQNLFPLFKPRLVRDFPHRRRDAHFFYCSHFQYRLRPRSAGAIRATLPRASSAPSSLAQGSELACSARVALHTRTAHAQKNSAGETHRKLSKIQHFLCAVRSHFEPGYRRVHTEVNMDQRQSELVKETGYPRENPPTSGIVRHDFRLRKSGSEHANRSATTAPLSIENGLILFDESRTGFRNGDSHSNTGVNSTLGQRLVAPTRKDKIDFKRVYTEVTLAIVSEFIRHALDYSVPIADLQGNKKRIPYCQMWGNTGATANEQTSERAIWRRKLFELRELLGLTSRGAEVARLPATARGRTSAEARRRERRFGRTSNLSFENVNLNENTPAGSLGCSPLRNSTLLPRRFCAVRALCAIASLPPPPLLFFQQSSTTTFPRPSLVDARPAQLGRQFIRHTLGNSEPIADLQGNRDKPGPYPSLEHSTKVEIGIFREFNDLYARLHTPLYNRTSDVCSLAFAPLLFNMIVRDSFLAYLQVGYWPESSRSYWQKSSLMLDSEILLRATSEIGLTHLQSMFRHQGATLRLLPGLKAARIWYREIRADECRTMDILERRRHDEPQAHGYADYDDSSDDGGDSSEAYNGEEERASLDVRMSATRLEQAPPKRNKRKDFQPRSIVYGDEEEERASPPLDLSEASSSLEAPRSRRKPTAAPQRRVAPVPSSSSSSSSGLQAMDLSRSARADADSDSDSDDDSDVVEQQARCAKRPAAEDDAYPAAKSRRTTPHVLTPEQLNQQFQQQQLAGHYPPPGTDAPAMKEYAENTMKELLSIYGLNSPDMAEAITKNVPIANFSSEWSSAGRQGRGKREFPREKIRRLAASSNTIPACENLGVTLPGIESGSLWWEASRLTAQPQLPLHHLKLLVRRGTFFLEMIHAQAIGPPQLFMCTLATFLWLAVLNFGIWRTDT</sequence>
<feature type="compositionally biased region" description="Acidic residues" evidence="1">
    <location>
        <begin position="829"/>
        <end position="839"/>
    </location>
</feature>
<gene>
    <name evidence="3" type="ORF">PR048_012138</name>
</gene>
<comment type="caution">
    <text evidence="3">The sequence shown here is derived from an EMBL/GenBank/DDBJ whole genome shotgun (WGS) entry which is preliminary data.</text>
</comment>
<keyword evidence="2" id="KW-1133">Transmembrane helix</keyword>
<feature type="compositionally biased region" description="Acidic residues" evidence="1">
    <location>
        <begin position="948"/>
        <end position="959"/>
    </location>
</feature>
<protein>
    <submittedName>
        <fullName evidence="3">Uncharacterized protein</fullName>
    </submittedName>
</protein>
<name>A0ABQ9HNL6_9NEOP</name>
<dbReference type="Proteomes" id="UP001159363">
    <property type="component" value="Chromosome X"/>
</dbReference>
<dbReference type="EMBL" id="JARBHB010000004">
    <property type="protein sequence ID" value="KAJ8885932.1"/>
    <property type="molecule type" value="Genomic_DNA"/>
</dbReference>
<organism evidence="3 4">
    <name type="scientific">Dryococelus australis</name>
    <dbReference type="NCBI Taxonomy" id="614101"/>
    <lineage>
        <taxon>Eukaryota</taxon>
        <taxon>Metazoa</taxon>
        <taxon>Ecdysozoa</taxon>
        <taxon>Arthropoda</taxon>
        <taxon>Hexapoda</taxon>
        <taxon>Insecta</taxon>
        <taxon>Pterygota</taxon>
        <taxon>Neoptera</taxon>
        <taxon>Polyneoptera</taxon>
        <taxon>Phasmatodea</taxon>
        <taxon>Verophasmatodea</taxon>
        <taxon>Anareolatae</taxon>
        <taxon>Phasmatidae</taxon>
        <taxon>Eurycanthinae</taxon>
        <taxon>Dryococelus</taxon>
    </lineage>
</organism>
<feature type="region of interest" description="Disordered" evidence="1">
    <location>
        <begin position="819"/>
        <end position="987"/>
    </location>
</feature>
<evidence type="ECO:0000313" key="3">
    <source>
        <dbReference type="EMBL" id="KAJ8885932.1"/>
    </source>
</evidence>
<feature type="transmembrane region" description="Helical" evidence="2">
    <location>
        <begin position="1144"/>
        <end position="1164"/>
    </location>
</feature>
<keyword evidence="2" id="KW-0472">Membrane</keyword>
<evidence type="ECO:0000313" key="4">
    <source>
        <dbReference type="Proteomes" id="UP001159363"/>
    </source>
</evidence>